<feature type="region of interest" description="Disordered" evidence="1">
    <location>
        <begin position="1"/>
        <end position="148"/>
    </location>
</feature>
<proteinExistence type="predicted"/>
<dbReference type="AlphaFoldDB" id="A6HZ37"/>
<protein>
    <submittedName>
        <fullName evidence="2">RCG48134</fullName>
    </submittedName>
</protein>
<evidence type="ECO:0000256" key="1">
    <source>
        <dbReference type="SAM" id="MobiDB-lite"/>
    </source>
</evidence>
<sequence>MAAAAAAAAGTGQPQSPADCCRPRRLRDHRPPLRVPPWPGQGWKGRGAYADCGHASYSQASPPRRQRLSASPQNARRSASHQRTCTHARAFAARGPRARPPPVAAREAQTLGGRARKGRGVAAPPSRAPRGGPGWHSAPRPLGRGYSPRALAARPLRPLQASGVMAPRPSFLHPRRAAATPPAETRVFRGAVPNRRGLYGSALSP</sequence>
<evidence type="ECO:0000313" key="3">
    <source>
        <dbReference type="Proteomes" id="UP000234681"/>
    </source>
</evidence>
<feature type="region of interest" description="Disordered" evidence="1">
    <location>
        <begin position="164"/>
        <end position="205"/>
    </location>
</feature>
<organism evidence="2 3">
    <name type="scientific">Rattus norvegicus</name>
    <name type="common">Rat</name>
    <dbReference type="NCBI Taxonomy" id="10116"/>
    <lineage>
        <taxon>Eukaryota</taxon>
        <taxon>Metazoa</taxon>
        <taxon>Chordata</taxon>
        <taxon>Craniata</taxon>
        <taxon>Vertebrata</taxon>
        <taxon>Euteleostomi</taxon>
        <taxon>Mammalia</taxon>
        <taxon>Eutheria</taxon>
        <taxon>Euarchontoglires</taxon>
        <taxon>Glires</taxon>
        <taxon>Rodentia</taxon>
        <taxon>Myomorpha</taxon>
        <taxon>Muroidea</taxon>
        <taxon>Muridae</taxon>
        <taxon>Murinae</taxon>
        <taxon>Rattus</taxon>
    </lineage>
</organism>
<feature type="compositionally biased region" description="Polar residues" evidence="1">
    <location>
        <begin position="68"/>
        <end position="77"/>
    </location>
</feature>
<name>A6HZ37_RAT</name>
<dbReference type="EMBL" id="CH473953">
    <property type="protein sequence ID" value="EDM12468.1"/>
    <property type="molecule type" value="Genomic_DNA"/>
</dbReference>
<gene>
    <name evidence="2" type="ORF">rCG_48134</name>
</gene>
<feature type="compositionally biased region" description="Low complexity" evidence="1">
    <location>
        <begin position="120"/>
        <end position="130"/>
    </location>
</feature>
<dbReference type="Proteomes" id="UP000234681">
    <property type="component" value="Chromosome 1"/>
</dbReference>
<accession>A6HZ37</accession>
<reference evidence="3" key="1">
    <citation type="submission" date="2005-09" db="EMBL/GenBank/DDBJ databases">
        <authorList>
            <person name="Mural R.J."/>
            <person name="Li P.W."/>
            <person name="Adams M.D."/>
            <person name="Amanatides P.G."/>
            <person name="Baden-Tillson H."/>
            <person name="Barnstead M."/>
            <person name="Chin S.H."/>
            <person name="Dew I."/>
            <person name="Evans C.A."/>
            <person name="Ferriera S."/>
            <person name="Flanigan M."/>
            <person name="Fosler C."/>
            <person name="Glodek A."/>
            <person name="Gu Z."/>
            <person name="Holt R.A."/>
            <person name="Jennings D."/>
            <person name="Kraft C.L."/>
            <person name="Lu F."/>
            <person name="Nguyen T."/>
            <person name="Nusskern D.R."/>
            <person name="Pfannkoch C.M."/>
            <person name="Sitter C."/>
            <person name="Sutton G.G."/>
            <person name="Venter J.C."/>
            <person name="Wang Z."/>
            <person name="Woodage T."/>
            <person name="Zheng X.H."/>
            <person name="Zhong F."/>
        </authorList>
    </citation>
    <scope>NUCLEOTIDE SEQUENCE [LARGE SCALE GENOMIC DNA]</scope>
    <source>
        <strain>BN</strain>
        <strain evidence="3">Sprague-Dawley</strain>
    </source>
</reference>
<evidence type="ECO:0000313" key="2">
    <source>
        <dbReference type="EMBL" id="EDM12468.1"/>
    </source>
</evidence>